<reference evidence="2 3" key="1">
    <citation type="journal article" date="2014" name="Environ. Microbiol.">
        <title>Insights into organohalide respiration and the versatile catabolism of Sulfurospirillum multivorans gained from comparative genomics and physiological studies.</title>
        <authorList>
            <person name="Goris T."/>
            <person name="Schubert T."/>
            <person name="Gadkari J."/>
            <person name="Wubet T."/>
            <person name="Tarkka M."/>
            <person name="Buscot F."/>
            <person name="Adrian L."/>
            <person name="Diekert G."/>
        </authorList>
    </citation>
    <scope>NUCLEOTIDE SEQUENCE [LARGE SCALE GENOMIC DNA]</scope>
    <source>
        <strain evidence="3">DM 12446 / JCM 15788 / NBRC 109480</strain>
    </source>
</reference>
<feature type="domain" description="GIY-YIG" evidence="1">
    <location>
        <begin position="365"/>
        <end position="465"/>
    </location>
</feature>
<dbReference type="SUPFAM" id="SSF82771">
    <property type="entry name" value="GIY-YIG endonuclease"/>
    <property type="match status" value="1"/>
</dbReference>
<dbReference type="Proteomes" id="UP000019322">
    <property type="component" value="Chromosome"/>
</dbReference>
<evidence type="ECO:0000313" key="3">
    <source>
        <dbReference type="Proteomes" id="UP000019322"/>
    </source>
</evidence>
<dbReference type="AlphaFoldDB" id="A0AA86DYD3"/>
<organism evidence="2 3">
    <name type="scientific">Sulfurospirillum multivorans (strain DM 12446 / JCM 15788 / NBRC 109480)</name>
    <dbReference type="NCBI Taxonomy" id="1150621"/>
    <lineage>
        <taxon>Bacteria</taxon>
        <taxon>Pseudomonadati</taxon>
        <taxon>Campylobacterota</taxon>
        <taxon>Epsilonproteobacteria</taxon>
        <taxon>Campylobacterales</taxon>
        <taxon>Sulfurospirillaceae</taxon>
        <taxon>Sulfurospirillum</taxon>
    </lineage>
</organism>
<accession>A0AA86DYD3</accession>
<dbReference type="SMART" id="SM00465">
    <property type="entry name" value="GIYc"/>
    <property type="match status" value="1"/>
</dbReference>
<dbReference type="EMBL" id="CP007201">
    <property type="protein sequence ID" value="AHJ13118.1"/>
    <property type="molecule type" value="Genomic_DNA"/>
</dbReference>
<sequence length="493" mass="58508">MIYDLKSVQFDTEEQLNNLLTSKEITLTQEIKSIPNQILNLRLAIQDKCSHLRDNNPFNEVVGYQIRYEFETGITGTWRFQHRYGIALKKNIVSNYGTNEILYIKEPFIVDEKDVVHYRFNSNQQDIKHTNQRFMKQDQARYFVQIKDVVIEKLENFYLDNVNFIVDENKDSSYALSFKSEEEIREEPQKIKQTLYSHKYIVKYTCRLIDNPFLATIVPSQKTRFFYRLKIPEYSSSDGKQWSWADFEIGYIEANSKKEARDLLEKEFNAKMTMTSGKVEDIGIKNDYLLKLYPPDEYWDEHWNSKRSCEICGAEYTLVEKNNRHERGASSCCSTECTDIARDRNNQLREEERIYKTMIENNGIHNPCIYKITNKHTQMVYIGQTTQYATFRWYQHFASPRSGSMFHEAICKSEISDWLFEVIEIITHKELTANGISYQDKRTYINQREQYWINHYDSIKHGYNTAVANKDEHSKKQYGGDLFDSSREETCNE</sequence>
<dbReference type="InterPro" id="IPR000305">
    <property type="entry name" value="GIY-YIG_endonuc"/>
</dbReference>
<dbReference type="RefSeq" id="WP_025344991.1">
    <property type="nucleotide sequence ID" value="NZ_CP007201.1"/>
</dbReference>
<dbReference type="Pfam" id="PF01541">
    <property type="entry name" value="GIY-YIG"/>
    <property type="match status" value="1"/>
</dbReference>
<dbReference type="Gene3D" id="3.40.1440.10">
    <property type="entry name" value="GIY-YIG endonuclease"/>
    <property type="match status" value="1"/>
</dbReference>
<evidence type="ECO:0000313" key="2">
    <source>
        <dbReference type="EMBL" id="AHJ13118.1"/>
    </source>
</evidence>
<dbReference type="KEGG" id="smul:SMUL_1863"/>
<proteinExistence type="predicted"/>
<protein>
    <submittedName>
        <fullName evidence="2">GIY-YIG nuclease</fullName>
    </submittedName>
</protein>
<dbReference type="InterPro" id="IPR035901">
    <property type="entry name" value="GIY-YIG_endonuc_sf"/>
</dbReference>
<dbReference type="PROSITE" id="PS50164">
    <property type="entry name" value="GIY_YIG"/>
    <property type="match status" value="1"/>
</dbReference>
<name>A0AA86DYD3_SULMK</name>
<gene>
    <name evidence="2" type="ORF">SMUL_1863</name>
</gene>
<evidence type="ECO:0000259" key="1">
    <source>
        <dbReference type="PROSITE" id="PS50164"/>
    </source>
</evidence>